<protein>
    <submittedName>
        <fullName evidence="2">Uncharacterized protein</fullName>
    </submittedName>
</protein>
<gene>
    <name evidence="2" type="ORF">NCGR_LOCUS66100</name>
</gene>
<evidence type="ECO:0000313" key="3">
    <source>
        <dbReference type="Proteomes" id="UP000604825"/>
    </source>
</evidence>
<sequence length="117" mass="12281">MKDPATTPRTPNARSAAAKAISLTGAPRGPPTAPPTRSSSSVMEKAWSTYAIPMNPAARVRWALASPGCGYGGFAIWKLVEESGKAREGRRQKLGRRAKATMKSQMALSILAVVAGS</sequence>
<accession>A0A811SN50</accession>
<organism evidence="2 3">
    <name type="scientific">Miscanthus lutarioriparius</name>
    <dbReference type="NCBI Taxonomy" id="422564"/>
    <lineage>
        <taxon>Eukaryota</taxon>
        <taxon>Viridiplantae</taxon>
        <taxon>Streptophyta</taxon>
        <taxon>Embryophyta</taxon>
        <taxon>Tracheophyta</taxon>
        <taxon>Spermatophyta</taxon>
        <taxon>Magnoliopsida</taxon>
        <taxon>Liliopsida</taxon>
        <taxon>Poales</taxon>
        <taxon>Poaceae</taxon>
        <taxon>PACMAD clade</taxon>
        <taxon>Panicoideae</taxon>
        <taxon>Andropogonodae</taxon>
        <taxon>Andropogoneae</taxon>
        <taxon>Saccharinae</taxon>
        <taxon>Miscanthus</taxon>
    </lineage>
</organism>
<dbReference type="Proteomes" id="UP000604825">
    <property type="component" value="Unassembled WGS sequence"/>
</dbReference>
<name>A0A811SN50_9POAL</name>
<evidence type="ECO:0000256" key="1">
    <source>
        <dbReference type="SAM" id="MobiDB-lite"/>
    </source>
</evidence>
<comment type="caution">
    <text evidence="2">The sequence shown here is derived from an EMBL/GenBank/DDBJ whole genome shotgun (WGS) entry which is preliminary data.</text>
</comment>
<dbReference type="EMBL" id="CAJGYO010000369">
    <property type="protein sequence ID" value="CAD6342002.1"/>
    <property type="molecule type" value="Genomic_DNA"/>
</dbReference>
<keyword evidence="3" id="KW-1185">Reference proteome</keyword>
<dbReference type="AlphaFoldDB" id="A0A811SN50"/>
<proteinExistence type="predicted"/>
<reference evidence="2" key="1">
    <citation type="submission" date="2020-10" db="EMBL/GenBank/DDBJ databases">
        <authorList>
            <person name="Han B."/>
            <person name="Lu T."/>
            <person name="Zhao Q."/>
            <person name="Huang X."/>
            <person name="Zhao Y."/>
        </authorList>
    </citation>
    <scope>NUCLEOTIDE SEQUENCE</scope>
</reference>
<evidence type="ECO:0000313" key="2">
    <source>
        <dbReference type="EMBL" id="CAD6342002.1"/>
    </source>
</evidence>
<feature type="region of interest" description="Disordered" evidence="1">
    <location>
        <begin position="1"/>
        <end position="42"/>
    </location>
</feature>